<name>A0AAV5EZY7_ELECO</name>
<evidence type="ECO:0000313" key="3">
    <source>
        <dbReference type="Proteomes" id="UP001054889"/>
    </source>
</evidence>
<feature type="region of interest" description="Disordered" evidence="1">
    <location>
        <begin position="20"/>
        <end position="53"/>
    </location>
</feature>
<organism evidence="2 3">
    <name type="scientific">Eleusine coracana subsp. coracana</name>
    <dbReference type="NCBI Taxonomy" id="191504"/>
    <lineage>
        <taxon>Eukaryota</taxon>
        <taxon>Viridiplantae</taxon>
        <taxon>Streptophyta</taxon>
        <taxon>Embryophyta</taxon>
        <taxon>Tracheophyta</taxon>
        <taxon>Spermatophyta</taxon>
        <taxon>Magnoliopsida</taxon>
        <taxon>Liliopsida</taxon>
        <taxon>Poales</taxon>
        <taxon>Poaceae</taxon>
        <taxon>PACMAD clade</taxon>
        <taxon>Chloridoideae</taxon>
        <taxon>Cynodonteae</taxon>
        <taxon>Eleusininae</taxon>
        <taxon>Eleusine</taxon>
    </lineage>
</organism>
<evidence type="ECO:0000313" key="2">
    <source>
        <dbReference type="EMBL" id="GJN29023.1"/>
    </source>
</evidence>
<proteinExistence type="predicted"/>
<comment type="caution">
    <text evidence="2">The sequence shown here is derived from an EMBL/GenBank/DDBJ whole genome shotgun (WGS) entry which is preliminary data.</text>
</comment>
<accession>A0AAV5EZY7</accession>
<keyword evidence="3" id="KW-1185">Reference proteome</keyword>
<gene>
    <name evidence="2" type="primary">gb17210</name>
    <name evidence="2" type="ORF">PR202_gb17210</name>
</gene>
<reference evidence="2" key="2">
    <citation type="submission" date="2021-12" db="EMBL/GenBank/DDBJ databases">
        <title>Resequencing data analysis of finger millet.</title>
        <authorList>
            <person name="Hatakeyama M."/>
            <person name="Aluri S."/>
            <person name="Balachadran M.T."/>
            <person name="Sivarajan S.R."/>
            <person name="Poveda L."/>
            <person name="Shimizu-Inatsugi R."/>
            <person name="Schlapbach R."/>
            <person name="Sreeman S.M."/>
            <person name="Shimizu K.K."/>
        </authorList>
    </citation>
    <scope>NUCLEOTIDE SEQUENCE</scope>
</reference>
<protein>
    <submittedName>
        <fullName evidence="2">Uncharacterized protein</fullName>
    </submittedName>
</protein>
<reference evidence="2" key="1">
    <citation type="journal article" date="2018" name="DNA Res.">
        <title>Multiple hybrid de novo genome assembly of finger millet, an orphan allotetraploid crop.</title>
        <authorList>
            <person name="Hatakeyama M."/>
            <person name="Aluri S."/>
            <person name="Balachadran M.T."/>
            <person name="Sivarajan S.R."/>
            <person name="Patrignani A."/>
            <person name="Gruter S."/>
            <person name="Poveda L."/>
            <person name="Shimizu-Inatsugi R."/>
            <person name="Baeten J."/>
            <person name="Francoijs K.J."/>
            <person name="Nataraja K.N."/>
            <person name="Reddy Y.A.N."/>
            <person name="Phadnis S."/>
            <person name="Ravikumar R.L."/>
            <person name="Schlapbach R."/>
            <person name="Sreeman S.M."/>
            <person name="Shimizu K.K."/>
        </authorList>
    </citation>
    <scope>NUCLEOTIDE SEQUENCE</scope>
</reference>
<evidence type="ECO:0000256" key="1">
    <source>
        <dbReference type="SAM" id="MobiDB-lite"/>
    </source>
</evidence>
<sequence length="210" mass="23038">MRSVELDVPRRNCSRDCWEDDCRGSNPRWTMEPPPEVEDPTRRAPKDEGPVGVEHPICTPAVDEDPDCTPLMAEGCRRTKVPSAFLPSASAAGFGRDYWRVAPGTDYWHVAPDDRAAWSVLVGFISPSSGNNSLLLRRFRVDRCGCILGRSDDALEILNDLDYGATRTSARICSSGATLSSDSSLFSLACSFGNWGHHIPLQSGLPVLWS</sequence>
<dbReference type="Proteomes" id="UP001054889">
    <property type="component" value="Unassembled WGS sequence"/>
</dbReference>
<dbReference type="AlphaFoldDB" id="A0AAV5EZY7"/>
<dbReference type="EMBL" id="BQKI01000081">
    <property type="protein sequence ID" value="GJN29023.1"/>
    <property type="molecule type" value="Genomic_DNA"/>
</dbReference>
<feature type="compositionally biased region" description="Basic and acidic residues" evidence="1">
    <location>
        <begin position="39"/>
        <end position="49"/>
    </location>
</feature>